<gene>
    <name evidence="7" type="ORF">AB5J55_31400</name>
</gene>
<evidence type="ECO:0000256" key="4">
    <source>
        <dbReference type="ARBA" id="ARBA00023251"/>
    </source>
</evidence>
<accession>A0AB39N5X7</accession>
<dbReference type="InterPro" id="IPR016181">
    <property type="entry name" value="Acyl_CoA_acyltransferase"/>
</dbReference>
<evidence type="ECO:0000256" key="3">
    <source>
        <dbReference type="ARBA" id="ARBA00020586"/>
    </source>
</evidence>
<dbReference type="GO" id="GO:0046677">
    <property type="term" value="P:response to antibiotic"/>
    <property type="evidence" value="ECO:0007669"/>
    <property type="project" value="UniProtKB-KW"/>
</dbReference>
<evidence type="ECO:0000313" key="7">
    <source>
        <dbReference type="EMBL" id="XDQ13828.1"/>
    </source>
</evidence>
<dbReference type="PANTHER" id="PTHR31438">
    <property type="entry name" value="LYSINE N-ACYLTRANSFERASE C17G9.06C-RELATED"/>
    <property type="match status" value="1"/>
</dbReference>
<dbReference type="GO" id="GO:0016410">
    <property type="term" value="F:N-acyltransferase activity"/>
    <property type="evidence" value="ECO:0007669"/>
    <property type="project" value="TreeGrafter"/>
</dbReference>
<feature type="domain" description="N-acetyltransferase" evidence="6">
    <location>
        <begin position="104"/>
        <end position="269"/>
    </location>
</feature>
<dbReference type="PANTHER" id="PTHR31438:SF1">
    <property type="entry name" value="LYSINE N-ACYLTRANSFERASE C17G9.06C-RELATED"/>
    <property type="match status" value="1"/>
</dbReference>
<dbReference type="Pfam" id="PF13523">
    <property type="entry name" value="Acetyltransf_8"/>
    <property type="match status" value="1"/>
</dbReference>
<keyword evidence="7" id="KW-0012">Acyltransferase</keyword>
<evidence type="ECO:0000256" key="1">
    <source>
        <dbReference type="ARBA" id="ARBA00003818"/>
    </source>
</evidence>
<comment type="function">
    <text evidence="1">Acyltransferase required for the direct transfer of medium- to long-chain fatty acyl moieties from a carrier protein (MbtL) on to the epsilon-amino group of lysine residue in the mycobactin core.</text>
</comment>
<dbReference type="Gene3D" id="3.40.630.30">
    <property type="match status" value="1"/>
</dbReference>
<sequence>MPPTDASADAGTAPVTDIGTAMSLGARDGRIAEAGLGADSEDTLDMRLPDEIVAFFAEQPGAAGDQSSGADSRLFASDSDLPNVDDLLDHVAEYGPVSTPAGVLHLVPVRIERDLPIIDRWMNDPAIAAFWGLAGPRNATEEHLRAHLSGDGCSVPCLGLLDGTPMSYWELYRADLDPLARYYPARPHDTGLHLLIGAVGDRGRGLGGTLLRAVADLVLDKRPACARIVAEPDIRNTPSVAAFQSAGFRFSAEIELPAKRAALMVRDRSLRHLL</sequence>
<dbReference type="InterPro" id="IPR019432">
    <property type="entry name" value="Acyltransferase_MbtK/IucB-like"/>
</dbReference>
<proteinExistence type="predicted"/>
<dbReference type="AlphaFoldDB" id="A0AB39N5X7"/>
<keyword evidence="7" id="KW-0808">Transferase</keyword>
<evidence type="ECO:0000256" key="2">
    <source>
        <dbReference type="ARBA" id="ARBA00005102"/>
    </source>
</evidence>
<dbReference type="GO" id="GO:0019290">
    <property type="term" value="P:siderophore biosynthetic process"/>
    <property type="evidence" value="ECO:0007669"/>
    <property type="project" value="InterPro"/>
</dbReference>
<evidence type="ECO:0000256" key="5">
    <source>
        <dbReference type="ARBA" id="ARBA00031122"/>
    </source>
</evidence>
<dbReference type="PROSITE" id="PS51186">
    <property type="entry name" value="GNAT"/>
    <property type="match status" value="1"/>
</dbReference>
<name>A0AB39N5X7_9ACTN</name>
<dbReference type="InterPro" id="IPR000182">
    <property type="entry name" value="GNAT_dom"/>
</dbReference>
<keyword evidence="4" id="KW-0046">Antibiotic resistance</keyword>
<dbReference type="EMBL" id="CP163432">
    <property type="protein sequence ID" value="XDQ13828.1"/>
    <property type="molecule type" value="Genomic_DNA"/>
</dbReference>
<comment type="pathway">
    <text evidence="2">Siderophore biosynthesis; mycobactin biosynthesis.</text>
</comment>
<dbReference type="SUPFAM" id="SSF55729">
    <property type="entry name" value="Acyl-CoA N-acyltransferases (Nat)"/>
    <property type="match status" value="1"/>
</dbReference>
<dbReference type="SMART" id="SM01006">
    <property type="entry name" value="AlcB"/>
    <property type="match status" value="1"/>
</dbReference>
<reference evidence="7" key="1">
    <citation type="submission" date="2024-07" db="EMBL/GenBank/DDBJ databases">
        <authorList>
            <person name="Yu S.T."/>
        </authorList>
    </citation>
    <scope>NUCLEOTIDE SEQUENCE</scope>
    <source>
        <strain evidence="7">R11</strain>
    </source>
</reference>
<evidence type="ECO:0000259" key="6">
    <source>
        <dbReference type="PROSITE" id="PS51186"/>
    </source>
</evidence>
<organism evidence="7">
    <name type="scientific">Streptomyces sp. R11</name>
    <dbReference type="NCBI Taxonomy" id="3238625"/>
    <lineage>
        <taxon>Bacteria</taxon>
        <taxon>Bacillati</taxon>
        <taxon>Actinomycetota</taxon>
        <taxon>Actinomycetes</taxon>
        <taxon>Kitasatosporales</taxon>
        <taxon>Streptomycetaceae</taxon>
        <taxon>Streptomyces</taxon>
    </lineage>
</organism>
<protein>
    <recommendedName>
        <fullName evidence="3">Lysine N-acyltransferase MbtK</fullName>
    </recommendedName>
    <alternativeName>
        <fullName evidence="5">Mycobactin synthase protein K</fullName>
    </alternativeName>
</protein>
<dbReference type="RefSeq" id="WP_369273836.1">
    <property type="nucleotide sequence ID" value="NZ_CP163432.1"/>
</dbReference>